<feature type="transmembrane region" description="Helical" evidence="1">
    <location>
        <begin position="29"/>
        <end position="53"/>
    </location>
</feature>
<accession>A0A437NXZ9</accession>
<keyword evidence="1" id="KW-1133">Transmembrane helix</keyword>
<protein>
    <recommendedName>
        <fullName evidence="4">MFS transporter</fullName>
    </recommendedName>
</protein>
<evidence type="ECO:0000313" key="2">
    <source>
        <dbReference type="EMBL" id="RVU14883.1"/>
    </source>
</evidence>
<gene>
    <name evidence="2" type="ORF">EOE48_21705</name>
</gene>
<dbReference type="AlphaFoldDB" id="A0A437NXZ9"/>
<name>A0A437NXZ9_9HYPH</name>
<sequence length="136" mass="14261">MRRILIALAPALFNAAIYGAARILLAGTLTLALVPAAAGLFAWSVTIVIATLPPVEQRLTVRRRIAWVTSAVFGPTLGLVDGLPLWGIDSAGARFVVWLALIAPVVALTVLAQRALFTRAEIEAARGRRGSSPAPG</sequence>
<evidence type="ECO:0008006" key="4">
    <source>
        <dbReference type="Google" id="ProtNLM"/>
    </source>
</evidence>
<keyword evidence="1" id="KW-0812">Transmembrane</keyword>
<organism evidence="2 3">
    <name type="scientific">Methylobacterium oryzihabitans</name>
    <dbReference type="NCBI Taxonomy" id="2499852"/>
    <lineage>
        <taxon>Bacteria</taxon>
        <taxon>Pseudomonadati</taxon>
        <taxon>Pseudomonadota</taxon>
        <taxon>Alphaproteobacteria</taxon>
        <taxon>Hyphomicrobiales</taxon>
        <taxon>Methylobacteriaceae</taxon>
        <taxon>Methylobacterium</taxon>
    </lineage>
</organism>
<evidence type="ECO:0000313" key="3">
    <source>
        <dbReference type="Proteomes" id="UP000286997"/>
    </source>
</evidence>
<feature type="transmembrane region" description="Helical" evidence="1">
    <location>
        <begin position="92"/>
        <end position="112"/>
    </location>
</feature>
<dbReference type="EMBL" id="SACP01000026">
    <property type="protein sequence ID" value="RVU14883.1"/>
    <property type="molecule type" value="Genomic_DNA"/>
</dbReference>
<feature type="transmembrane region" description="Helical" evidence="1">
    <location>
        <begin position="65"/>
        <end position="86"/>
    </location>
</feature>
<dbReference type="RefSeq" id="WP_127732974.1">
    <property type="nucleotide sequence ID" value="NZ_SACP01000026.1"/>
</dbReference>
<proteinExistence type="predicted"/>
<dbReference type="OrthoDB" id="7995233at2"/>
<evidence type="ECO:0000256" key="1">
    <source>
        <dbReference type="SAM" id="Phobius"/>
    </source>
</evidence>
<keyword evidence="3" id="KW-1185">Reference proteome</keyword>
<reference evidence="2 3" key="1">
    <citation type="submission" date="2019-01" db="EMBL/GenBank/DDBJ databases">
        <authorList>
            <person name="Chen W.-M."/>
        </authorList>
    </citation>
    <scope>NUCLEOTIDE SEQUENCE [LARGE SCALE GENOMIC DNA]</scope>
    <source>
        <strain evidence="2 3">TER-1</strain>
    </source>
</reference>
<dbReference type="Proteomes" id="UP000286997">
    <property type="component" value="Unassembled WGS sequence"/>
</dbReference>
<comment type="caution">
    <text evidence="2">The sequence shown here is derived from an EMBL/GenBank/DDBJ whole genome shotgun (WGS) entry which is preliminary data.</text>
</comment>
<keyword evidence="1" id="KW-0472">Membrane</keyword>